<evidence type="ECO:0000313" key="2">
    <source>
        <dbReference type="EMBL" id="GAG30422.1"/>
    </source>
</evidence>
<organism evidence="2">
    <name type="scientific">marine sediment metagenome</name>
    <dbReference type="NCBI Taxonomy" id="412755"/>
    <lineage>
        <taxon>unclassified sequences</taxon>
        <taxon>metagenomes</taxon>
        <taxon>ecological metagenomes</taxon>
    </lineage>
</organism>
<keyword evidence="1" id="KW-1133">Transmembrane helix</keyword>
<keyword evidence="1" id="KW-0472">Membrane</keyword>
<sequence length="33" mass="3670">MDKLIERFMALGIGEKIIIVAAVVLLIVGFLPW</sequence>
<reference evidence="2" key="1">
    <citation type="journal article" date="2014" name="Front. Microbiol.">
        <title>High frequency of phylogenetically diverse reductive dehalogenase-homologous genes in deep subseafloor sedimentary metagenomes.</title>
        <authorList>
            <person name="Kawai M."/>
            <person name="Futagami T."/>
            <person name="Toyoda A."/>
            <person name="Takaki Y."/>
            <person name="Nishi S."/>
            <person name="Hori S."/>
            <person name="Arai W."/>
            <person name="Tsubouchi T."/>
            <person name="Morono Y."/>
            <person name="Uchiyama I."/>
            <person name="Ito T."/>
            <person name="Fujiyama A."/>
            <person name="Inagaki F."/>
            <person name="Takami H."/>
        </authorList>
    </citation>
    <scope>NUCLEOTIDE SEQUENCE</scope>
    <source>
        <strain evidence="2">Expedition CK06-06</strain>
    </source>
</reference>
<feature type="transmembrane region" description="Helical" evidence="1">
    <location>
        <begin position="12"/>
        <end position="31"/>
    </location>
</feature>
<proteinExistence type="predicted"/>
<accession>X0X4T9</accession>
<dbReference type="AlphaFoldDB" id="X0X4T9"/>
<dbReference type="EMBL" id="BARS01042585">
    <property type="protein sequence ID" value="GAG30422.1"/>
    <property type="molecule type" value="Genomic_DNA"/>
</dbReference>
<name>X0X4T9_9ZZZZ</name>
<protein>
    <submittedName>
        <fullName evidence="2">Uncharacterized protein</fullName>
    </submittedName>
</protein>
<comment type="caution">
    <text evidence="2">The sequence shown here is derived from an EMBL/GenBank/DDBJ whole genome shotgun (WGS) entry which is preliminary data.</text>
</comment>
<feature type="non-terminal residue" evidence="2">
    <location>
        <position position="33"/>
    </location>
</feature>
<gene>
    <name evidence="2" type="ORF">S01H1_64595</name>
</gene>
<evidence type="ECO:0000256" key="1">
    <source>
        <dbReference type="SAM" id="Phobius"/>
    </source>
</evidence>
<keyword evidence="1" id="KW-0812">Transmembrane</keyword>